<dbReference type="OrthoDB" id="9809772at2"/>
<dbReference type="AlphaFoldDB" id="A0A2S9JIW3"/>
<evidence type="ECO:0000256" key="2">
    <source>
        <dbReference type="ARBA" id="ARBA00023125"/>
    </source>
</evidence>
<dbReference type="PRINTS" id="PR00455">
    <property type="entry name" value="HTHTETR"/>
</dbReference>
<evidence type="ECO:0000313" key="6">
    <source>
        <dbReference type="EMBL" id="PRD53027.1"/>
    </source>
</evidence>
<evidence type="ECO:0000256" key="1">
    <source>
        <dbReference type="ARBA" id="ARBA00023015"/>
    </source>
</evidence>
<feature type="DNA-binding region" description="H-T-H motif" evidence="4">
    <location>
        <begin position="39"/>
        <end position="58"/>
    </location>
</feature>
<accession>A0A2S9JIW3</accession>
<dbReference type="InterPro" id="IPR009057">
    <property type="entry name" value="Homeodomain-like_sf"/>
</dbReference>
<dbReference type="InterPro" id="IPR054156">
    <property type="entry name" value="YxaF_TetR_C"/>
</dbReference>
<reference evidence="6 7" key="1">
    <citation type="submission" date="2018-02" db="EMBL/GenBank/DDBJ databases">
        <title>The draft genome of Phyllobacterium myrsinacearum DSM5892.</title>
        <authorList>
            <person name="Li L."/>
            <person name="Liu L."/>
            <person name="Zhang X."/>
            <person name="Wang T."/>
        </authorList>
    </citation>
    <scope>NUCLEOTIDE SEQUENCE [LARGE SCALE GENOMIC DNA]</scope>
    <source>
        <strain evidence="6 7">DSM 5892</strain>
    </source>
</reference>
<dbReference type="EMBL" id="PVBT01000003">
    <property type="protein sequence ID" value="PRD53027.1"/>
    <property type="molecule type" value="Genomic_DNA"/>
</dbReference>
<feature type="domain" description="HTH tetR-type" evidence="5">
    <location>
        <begin position="16"/>
        <end position="76"/>
    </location>
</feature>
<dbReference type="SUPFAM" id="SSF46689">
    <property type="entry name" value="Homeodomain-like"/>
    <property type="match status" value="1"/>
</dbReference>
<keyword evidence="1" id="KW-0805">Transcription regulation</keyword>
<dbReference type="PANTHER" id="PTHR47506:SF3">
    <property type="entry name" value="HTH-TYPE TRANSCRIPTIONAL REGULATOR LMRA"/>
    <property type="match status" value="1"/>
</dbReference>
<name>A0A2S9JIW3_9HYPH</name>
<evidence type="ECO:0000256" key="4">
    <source>
        <dbReference type="PROSITE-ProRule" id="PRU00335"/>
    </source>
</evidence>
<dbReference type="Pfam" id="PF00440">
    <property type="entry name" value="TetR_N"/>
    <property type="match status" value="1"/>
</dbReference>
<dbReference type="InterPro" id="IPR036271">
    <property type="entry name" value="Tet_transcr_reg_TetR-rel_C_sf"/>
</dbReference>
<evidence type="ECO:0000313" key="7">
    <source>
        <dbReference type="Proteomes" id="UP000238563"/>
    </source>
</evidence>
<dbReference type="Proteomes" id="UP000238563">
    <property type="component" value="Unassembled WGS sequence"/>
</dbReference>
<dbReference type="SUPFAM" id="SSF48498">
    <property type="entry name" value="Tetracyclin repressor-like, C-terminal domain"/>
    <property type="match status" value="1"/>
</dbReference>
<keyword evidence="3" id="KW-0804">Transcription</keyword>
<dbReference type="PANTHER" id="PTHR47506">
    <property type="entry name" value="TRANSCRIPTIONAL REGULATORY PROTEIN"/>
    <property type="match status" value="1"/>
</dbReference>
<dbReference type="InterPro" id="IPR023772">
    <property type="entry name" value="DNA-bd_HTH_TetR-type_CS"/>
</dbReference>
<gene>
    <name evidence="6" type="ORF">C5750_11480</name>
</gene>
<dbReference type="Pfam" id="PF21993">
    <property type="entry name" value="TetR_C_13_2"/>
    <property type="match status" value="1"/>
</dbReference>
<dbReference type="RefSeq" id="WP_105734041.1">
    <property type="nucleotide sequence ID" value="NZ_PVBT01000003.1"/>
</dbReference>
<evidence type="ECO:0000259" key="5">
    <source>
        <dbReference type="PROSITE" id="PS50977"/>
    </source>
</evidence>
<comment type="caution">
    <text evidence="6">The sequence shown here is derived from an EMBL/GenBank/DDBJ whole genome shotgun (WGS) entry which is preliminary data.</text>
</comment>
<sequence>MAQDSVGKPKRINDPQGMRSRILDVTADLFQRRGYHSTSVQDVVQAAGATGGALHHHFPTKKALGLAVIEERVAREVNTTAIEPVLQADRLKTGVLAFFSAVAGELERNQAVTGCPLNNLAVELSLADPDFRHASNAIFQRWVGVLAQRLQDDDPALASRQAGMLATLVVAAYSGAMAMAKASQSALPLRDCAVQLEKLLP</sequence>
<evidence type="ECO:0000256" key="3">
    <source>
        <dbReference type="ARBA" id="ARBA00023163"/>
    </source>
</evidence>
<keyword evidence="2 4" id="KW-0238">DNA-binding</keyword>
<dbReference type="Gene3D" id="1.10.357.10">
    <property type="entry name" value="Tetracycline Repressor, domain 2"/>
    <property type="match status" value="1"/>
</dbReference>
<keyword evidence="7" id="KW-1185">Reference proteome</keyword>
<dbReference type="PROSITE" id="PS50977">
    <property type="entry name" value="HTH_TETR_2"/>
    <property type="match status" value="1"/>
</dbReference>
<proteinExistence type="predicted"/>
<dbReference type="GO" id="GO:0003677">
    <property type="term" value="F:DNA binding"/>
    <property type="evidence" value="ECO:0007669"/>
    <property type="project" value="UniProtKB-UniRule"/>
</dbReference>
<dbReference type="PROSITE" id="PS01081">
    <property type="entry name" value="HTH_TETR_1"/>
    <property type="match status" value="1"/>
</dbReference>
<protein>
    <submittedName>
        <fullName evidence="6">TetR family transcriptional regulator</fullName>
    </submittedName>
</protein>
<dbReference type="InterPro" id="IPR001647">
    <property type="entry name" value="HTH_TetR"/>
</dbReference>
<organism evidence="6 7">
    <name type="scientific">Phyllobacterium myrsinacearum</name>
    <dbReference type="NCBI Taxonomy" id="28101"/>
    <lineage>
        <taxon>Bacteria</taxon>
        <taxon>Pseudomonadati</taxon>
        <taxon>Pseudomonadota</taxon>
        <taxon>Alphaproteobacteria</taxon>
        <taxon>Hyphomicrobiales</taxon>
        <taxon>Phyllobacteriaceae</taxon>
        <taxon>Phyllobacterium</taxon>
    </lineage>
</organism>